<protein>
    <recommendedName>
        <fullName evidence="3">DUF1963 domain-containing protein</fullName>
    </recommendedName>
</protein>
<dbReference type="InterPro" id="IPR035948">
    <property type="entry name" value="YwqG-like_sf"/>
</dbReference>
<sequence>MWNRKNSEHEQEIDRQVRGLAKPVTRFRATKLKPGESLPITATRFGGTPYAEAGEQWPMFGNYPFDFVAQFNLTEIEDPPTDAYELFTVYLCWEGLAEDPENCCLVRTYNKPSAEKAFEVPRPEPQGQHDYQVQACGVERWRADSYPSPLGGWEHLPVFENWPKPLKMRVRSFRDELIQLGRSIKYHWTTGDVGQAYLNSLRRIGCYWKDGEVTQVGGYPYYVHDATMDDDDCFLLAQISYEPAANFCIGDAANCLIAACKSNPTQFWFDAFQTH</sequence>
<name>A0A2S8FH56_9BACT</name>
<gene>
    <name evidence="1" type="ORF">C5Y96_12885</name>
</gene>
<dbReference type="EMBL" id="PUIA01000037">
    <property type="protein sequence ID" value="PQO31234.1"/>
    <property type="molecule type" value="Genomic_DNA"/>
</dbReference>
<dbReference type="OrthoDB" id="5351532at2"/>
<evidence type="ECO:0000313" key="2">
    <source>
        <dbReference type="Proteomes" id="UP000240009"/>
    </source>
</evidence>
<dbReference type="InterPro" id="IPR015315">
    <property type="entry name" value="DUF1963"/>
</dbReference>
<dbReference type="Proteomes" id="UP000240009">
    <property type="component" value="Unassembled WGS sequence"/>
</dbReference>
<dbReference type="Pfam" id="PF09234">
    <property type="entry name" value="DUF1963"/>
    <property type="match status" value="1"/>
</dbReference>
<accession>A0A2S8FH56</accession>
<evidence type="ECO:0000313" key="1">
    <source>
        <dbReference type="EMBL" id="PQO31234.1"/>
    </source>
</evidence>
<comment type="caution">
    <text evidence="1">The sequence shown here is derived from an EMBL/GenBank/DDBJ whole genome shotgun (WGS) entry which is preliminary data.</text>
</comment>
<organism evidence="1 2">
    <name type="scientific">Blastopirellula marina</name>
    <dbReference type="NCBI Taxonomy" id="124"/>
    <lineage>
        <taxon>Bacteria</taxon>
        <taxon>Pseudomonadati</taxon>
        <taxon>Planctomycetota</taxon>
        <taxon>Planctomycetia</taxon>
        <taxon>Pirellulales</taxon>
        <taxon>Pirellulaceae</taxon>
        <taxon>Blastopirellula</taxon>
    </lineage>
</organism>
<dbReference type="RefSeq" id="WP_105353867.1">
    <property type="nucleotide sequence ID" value="NZ_PUIA01000037.1"/>
</dbReference>
<proteinExistence type="predicted"/>
<reference evidence="1 2" key="1">
    <citation type="submission" date="2018-02" db="EMBL/GenBank/DDBJ databases">
        <title>Comparative genomes isolates from brazilian mangrove.</title>
        <authorList>
            <person name="Araujo J.E."/>
            <person name="Taketani R.G."/>
            <person name="Silva M.C.P."/>
            <person name="Loureco M.V."/>
            <person name="Andreote F.D."/>
        </authorList>
    </citation>
    <scope>NUCLEOTIDE SEQUENCE [LARGE SCALE GENOMIC DNA]</scope>
    <source>
        <strain evidence="1 2">HEX-2 MGV</strain>
    </source>
</reference>
<dbReference type="AlphaFoldDB" id="A0A2S8FH56"/>
<evidence type="ECO:0008006" key="3">
    <source>
        <dbReference type="Google" id="ProtNLM"/>
    </source>
</evidence>
<dbReference type="Gene3D" id="2.30.320.10">
    <property type="entry name" value="YwqG-like"/>
    <property type="match status" value="1"/>
</dbReference>
<dbReference type="SUPFAM" id="SSF103032">
    <property type="entry name" value="Hypothetical protein YwqG"/>
    <property type="match status" value="1"/>
</dbReference>